<protein>
    <submittedName>
        <fullName evidence="2">Uncharacterized protein</fullName>
    </submittedName>
</protein>
<name>A0A562U999_9SPHI</name>
<dbReference type="RefSeq" id="WP_144910919.1">
    <property type="nucleotide sequence ID" value="NZ_VLLI01000003.1"/>
</dbReference>
<keyword evidence="1" id="KW-0472">Membrane</keyword>
<comment type="caution">
    <text evidence="2">The sequence shown here is derived from an EMBL/GenBank/DDBJ whole genome shotgun (WGS) entry which is preliminary data.</text>
</comment>
<evidence type="ECO:0000256" key="1">
    <source>
        <dbReference type="SAM" id="Phobius"/>
    </source>
</evidence>
<evidence type="ECO:0000313" key="2">
    <source>
        <dbReference type="EMBL" id="TWJ02374.1"/>
    </source>
</evidence>
<reference evidence="2 3" key="1">
    <citation type="submission" date="2019-07" db="EMBL/GenBank/DDBJ databases">
        <title>Genomic Encyclopedia of Archaeal and Bacterial Type Strains, Phase II (KMG-II): from individual species to whole genera.</title>
        <authorList>
            <person name="Goeker M."/>
        </authorList>
    </citation>
    <scope>NUCLEOTIDE SEQUENCE [LARGE SCALE GENOMIC DNA]</scope>
    <source>
        <strain evidence="2 3">ATCC BAA-1854</strain>
    </source>
</reference>
<feature type="transmembrane region" description="Helical" evidence="1">
    <location>
        <begin position="24"/>
        <end position="45"/>
    </location>
</feature>
<dbReference type="Proteomes" id="UP000317010">
    <property type="component" value="Unassembled WGS sequence"/>
</dbReference>
<sequence>MEKLSFVLLQAASSEIVGYLISAVFIILFLFAVFLVTRVLVLWYWKVDVIVRNQEEQTALIKYQNQLTEYQTKVLKEFIEQTHNIAVGPNK</sequence>
<dbReference type="OrthoDB" id="773251at2"/>
<gene>
    <name evidence="2" type="ORF">JN11_01346</name>
</gene>
<proteinExistence type="predicted"/>
<dbReference type="AlphaFoldDB" id="A0A562U999"/>
<keyword evidence="3" id="KW-1185">Reference proteome</keyword>
<organism evidence="2 3">
    <name type="scientific">Mucilaginibacter frigoritolerans</name>
    <dbReference type="NCBI Taxonomy" id="652788"/>
    <lineage>
        <taxon>Bacteria</taxon>
        <taxon>Pseudomonadati</taxon>
        <taxon>Bacteroidota</taxon>
        <taxon>Sphingobacteriia</taxon>
        <taxon>Sphingobacteriales</taxon>
        <taxon>Sphingobacteriaceae</taxon>
        <taxon>Mucilaginibacter</taxon>
    </lineage>
</organism>
<dbReference type="EMBL" id="VLLI01000003">
    <property type="protein sequence ID" value="TWJ02374.1"/>
    <property type="molecule type" value="Genomic_DNA"/>
</dbReference>
<keyword evidence="1" id="KW-0812">Transmembrane</keyword>
<evidence type="ECO:0000313" key="3">
    <source>
        <dbReference type="Proteomes" id="UP000317010"/>
    </source>
</evidence>
<keyword evidence="1" id="KW-1133">Transmembrane helix</keyword>
<accession>A0A562U999</accession>